<dbReference type="CDD" id="cd02511">
    <property type="entry name" value="Beta4Glucosyltransferase"/>
    <property type="match status" value="1"/>
</dbReference>
<dbReference type="EMBL" id="UOEW01000190">
    <property type="protein sequence ID" value="VAW38079.1"/>
    <property type="molecule type" value="Genomic_DNA"/>
</dbReference>
<evidence type="ECO:0000259" key="1">
    <source>
        <dbReference type="Pfam" id="PF00535"/>
    </source>
</evidence>
<feature type="domain" description="Glycosyltransferase 2-like" evidence="1">
    <location>
        <begin position="5"/>
        <end position="131"/>
    </location>
</feature>
<dbReference type="PANTHER" id="PTHR43630:SF2">
    <property type="entry name" value="GLYCOSYLTRANSFERASE"/>
    <property type="match status" value="1"/>
</dbReference>
<dbReference type="SUPFAM" id="SSF53448">
    <property type="entry name" value="Nucleotide-diphospho-sugar transferases"/>
    <property type="match status" value="1"/>
</dbReference>
<dbReference type="InterPro" id="IPR029044">
    <property type="entry name" value="Nucleotide-diphossugar_trans"/>
</dbReference>
<reference evidence="2" key="1">
    <citation type="submission" date="2018-06" db="EMBL/GenBank/DDBJ databases">
        <authorList>
            <person name="Zhirakovskaya E."/>
        </authorList>
    </citation>
    <scope>NUCLEOTIDE SEQUENCE</scope>
</reference>
<dbReference type="AlphaFoldDB" id="A0A3B0VMJ7"/>
<evidence type="ECO:0000313" key="2">
    <source>
        <dbReference type="EMBL" id="VAW38079.1"/>
    </source>
</evidence>
<proteinExistence type="predicted"/>
<dbReference type="Pfam" id="PF00535">
    <property type="entry name" value="Glycos_transf_2"/>
    <property type="match status" value="1"/>
</dbReference>
<dbReference type="Gene3D" id="3.90.550.10">
    <property type="entry name" value="Spore Coat Polysaccharide Biosynthesis Protein SpsA, Chain A"/>
    <property type="match status" value="1"/>
</dbReference>
<feature type="non-terminal residue" evidence="2">
    <location>
        <position position="172"/>
    </location>
</feature>
<name>A0A3B0VMJ7_9ZZZZ</name>
<organism evidence="2">
    <name type="scientific">hydrothermal vent metagenome</name>
    <dbReference type="NCBI Taxonomy" id="652676"/>
    <lineage>
        <taxon>unclassified sequences</taxon>
        <taxon>metagenomes</taxon>
        <taxon>ecological metagenomes</taxon>
    </lineage>
</organism>
<dbReference type="PANTHER" id="PTHR43630">
    <property type="entry name" value="POLY-BETA-1,6-N-ACETYL-D-GLUCOSAMINE SYNTHASE"/>
    <property type="match status" value="1"/>
</dbReference>
<dbReference type="InterPro" id="IPR001173">
    <property type="entry name" value="Glyco_trans_2-like"/>
</dbReference>
<protein>
    <recommendedName>
        <fullName evidence="1">Glycosyltransferase 2-like domain-containing protein</fullName>
    </recommendedName>
</protein>
<sequence length="172" mass="19990">MIKISAVVTCFNNESTIKQCITSLGFADEIIVLDSFSTDNTLQLLTQLNCTVHQQKFKGYFRQKQDVINLASNDWVILLDSDEFLTLEAQTTIQAWQQHPTSADAYELPRQEWIFWQWSHKFVHMNRFVRLFDRKKAKVTADLVHESIRSTGKTKTLHAVIRHFGETSITKK</sequence>
<accession>A0A3B0VMJ7</accession>
<gene>
    <name evidence="2" type="ORF">MNBD_GAMMA01-1878</name>
</gene>